<keyword evidence="2" id="KW-1185">Reference proteome</keyword>
<accession>A0AAV7ALJ9</accession>
<evidence type="ECO:0000313" key="1">
    <source>
        <dbReference type="EMBL" id="KAG8561670.1"/>
    </source>
</evidence>
<dbReference type="Proteomes" id="UP000824782">
    <property type="component" value="Unassembled WGS sequence"/>
</dbReference>
<dbReference type="EMBL" id="WNYA01000007">
    <property type="protein sequence ID" value="KAG8561670.1"/>
    <property type="molecule type" value="Genomic_DNA"/>
</dbReference>
<protein>
    <submittedName>
        <fullName evidence="1">Uncharacterized protein</fullName>
    </submittedName>
</protein>
<dbReference type="AlphaFoldDB" id="A0AAV7ALJ9"/>
<reference evidence="1" key="1">
    <citation type="thesis" date="2020" institute="ProQuest LLC" country="789 East Eisenhower Parkway, Ann Arbor, MI, USA">
        <title>Comparative Genomics and Chromosome Evolution.</title>
        <authorList>
            <person name="Mudd A.B."/>
        </authorList>
    </citation>
    <scope>NUCLEOTIDE SEQUENCE</scope>
    <source>
        <strain evidence="1">237g6f4</strain>
        <tissue evidence="1">Blood</tissue>
    </source>
</reference>
<proteinExistence type="predicted"/>
<gene>
    <name evidence="1" type="ORF">GDO81_015437</name>
</gene>
<sequence>MSLKEFFFEFCCSDHFMITKYQEKTSTASIKPSRKTGLLLMISSWLLTPRYFISRLPRLSQIPQYVVRMNVDNHSTDEQHYSCKTNRRHVIKSIVEIKIIEQCMIM</sequence>
<comment type="caution">
    <text evidence="1">The sequence shown here is derived from an EMBL/GenBank/DDBJ whole genome shotgun (WGS) entry which is preliminary data.</text>
</comment>
<name>A0AAV7ALJ9_ENGPU</name>
<organism evidence="1 2">
    <name type="scientific">Engystomops pustulosus</name>
    <name type="common">Tungara frog</name>
    <name type="synonym">Physalaemus pustulosus</name>
    <dbReference type="NCBI Taxonomy" id="76066"/>
    <lineage>
        <taxon>Eukaryota</taxon>
        <taxon>Metazoa</taxon>
        <taxon>Chordata</taxon>
        <taxon>Craniata</taxon>
        <taxon>Vertebrata</taxon>
        <taxon>Euteleostomi</taxon>
        <taxon>Amphibia</taxon>
        <taxon>Batrachia</taxon>
        <taxon>Anura</taxon>
        <taxon>Neobatrachia</taxon>
        <taxon>Hyloidea</taxon>
        <taxon>Leptodactylidae</taxon>
        <taxon>Leiuperinae</taxon>
        <taxon>Engystomops</taxon>
    </lineage>
</organism>
<evidence type="ECO:0000313" key="2">
    <source>
        <dbReference type="Proteomes" id="UP000824782"/>
    </source>
</evidence>